<feature type="domain" description="GntR C-terminal" evidence="4">
    <location>
        <begin position="7"/>
        <end position="57"/>
    </location>
</feature>
<evidence type="ECO:0000256" key="2">
    <source>
        <dbReference type="ARBA" id="ARBA00023125"/>
    </source>
</evidence>
<dbReference type="EMBL" id="JBGBDC010000004">
    <property type="protein sequence ID" value="MEY2251570.1"/>
    <property type="molecule type" value="Genomic_DNA"/>
</dbReference>
<evidence type="ECO:0000313" key="5">
    <source>
        <dbReference type="EMBL" id="MEY2251570.1"/>
    </source>
</evidence>
<keyword evidence="6" id="KW-1185">Reference proteome</keyword>
<evidence type="ECO:0000256" key="3">
    <source>
        <dbReference type="ARBA" id="ARBA00023163"/>
    </source>
</evidence>
<sequence>MNMGAGAACARARLLQMIEDLVRSIDIQLRTQPSHRFGLKASQDEHRAIVAACRPRNLGLLWGQRLLRMGG</sequence>
<keyword evidence="2" id="KW-0238">DNA-binding</keyword>
<gene>
    <name evidence="5" type="ORF">AB7A72_11200</name>
</gene>
<dbReference type="InterPro" id="IPR011711">
    <property type="entry name" value="GntR_C"/>
</dbReference>
<proteinExistence type="predicted"/>
<organism evidence="5 6">
    <name type="scientific">Comamonas sediminis</name>
    <dbReference type="NCBI Taxonomy" id="1783360"/>
    <lineage>
        <taxon>Bacteria</taxon>
        <taxon>Pseudomonadati</taxon>
        <taxon>Pseudomonadota</taxon>
        <taxon>Betaproteobacteria</taxon>
        <taxon>Burkholderiales</taxon>
        <taxon>Comamonadaceae</taxon>
        <taxon>Comamonas</taxon>
    </lineage>
</organism>
<evidence type="ECO:0000313" key="6">
    <source>
        <dbReference type="Proteomes" id="UP001562178"/>
    </source>
</evidence>
<evidence type="ECO:0000259" key="4">
    <source>
        <dbReference type="Pfam" id="PF07729"/>
    </source>
</evidence>
<keyword evidence="3" id="KW-0804">Transcription</keyword>
<dbReference type="InterPro" id="IPR008920">
    <property type="entry name" value="TF_FadR/GntR_C"/>
</dbReference>
<evidence type="ECO:0000256" key="1">
    <source>
        <dbReference type="ARBA" id="ARBA00023015"/>
    </source>
</evidence>
<dbReference type="Proteomes" id="UP001562178">
    <property type="component" value="Unassembled WGS sequence"/>
</dbReference>
<dbReference type="SUPFAM" id="SSF48008">
    <property type="entry name" value="GntR ligand-binding domain-like"/>
    <property type="match status" value="1"/>
</dbReference>
<accession>A0ABV4B271</accession>
<name>A0ABV4B271_9BURK</name>
<dbReference type="Pfam" id="PF07729">
    <property type="entry name" value="FCD"/>
    <property type="match status" value="1"/>
</dbReference>
<reference evidence="5 6" key="1">
    <citation type="journal article" date="2016" name="Int. J. Syst. Evol. Microbiol.">
        <title>Description of Comamonas sediminis sp. nov., isolated from lagoon sediments.</title>
        <authorList>
            <person name="Subhash Y."/>
            <person name="Bang J.J."/>
            <person name="You T.H."/>
            <person name="Lee S.S."/>
        </authorList>
    </citation>
    <scope>NUCLEOTIDE SEQUENCE [LARGE SCALE GENOMIC DNA]</scope>
    <source>
        <strain evidence="5 6">JCM 31169</strain>
    </source>
</reference>
<protein>
    <submittedName>
        <fullName evidence="5">FCD domain-containing protein</fullName>
    </submittedName>
</protein>
<keyword evidence="1" id="KW-0805">Transcription regulation</keyword>
<dbReference type="Gene3D" id="1.20.120.530">
    <property type="entry name" value="GntR ligand-binding domain-like"/>
    <property type="match status" value="1"/>
</dbReference>
<comment type="caution">
    <text evidence="5">The sequence shown here is derived from an EMBL/GenBank/DDBJ whole genome shotgun (WGS) entry which is preliminary data.</text>
</comment>